<feature type="region of interest" description="Disordered" evidence="1">
    <location>
        <begin position="863"/>
        <end position="904"/>
    </location>
</feature>
<feature type="region of interest" description="Disordered" evidence="1">
    <location>
        <begin position="1"/>
        <end position="281"/>
    </location>
</feature>
<proteinExistence type="predicted"/>
<feature type="compositionally biased region" description="Basic residues" evidence="1">
    <location>
        <begin position="100"/>
        <end position="110"/>
    </location>
</feature>
<dbReference type="GeneID" id="25261413"/>
<sequence length="1013" mass="106254">MYDTCEQPSRPLPISPHTAAGAKAAGSRRVEAGTEVATGTGTSTGIAAKKGKMVPSPSTWGSMLFKRGSAGELELPLPVQAQMPTLQVEPASAGSSQIRTRSRSRSRSKSGGRDEKQHNSGDDWQPAASRSSGGPASLNRHATSRRSSLDAPTVFTNGNSHGPPVRPAKSTNATHVDELLLRPTAPEGEREPSSSKWSLGSSASATFIASSPKRMTSQLPAHPPSSTAAAAATAPGSSNSLMSPPKPHTLLHESTSLVTAPAAPYPYPDPPKGKGDEDLVLDLDGLDLGPYGLDQGLSQSSWRSSASTSAATAPGVAPPAAARSKRNMFGLSSSSSVSSQGGAEREKERGRARQTALFGAQQLQTPHAMGEDSFTQHLRDQCPTSRDFFTPAGMLRLGPGGSGDAIALSSGVLIGAGTRAGGDGPVSTLSEPVLGGFASLGISDPDIETDALMYAREASLIQPQLRQRCLEGQILGTKELELQGEAGGRSVGDADGLQVNGIGTFQATAAEKDRSCRPSIAPSPWGFLQPKTSNPIETLDILSIEDMGLHSIDVGSAEDWQGCVLQNSSPARNAGSWAVARHMKARQQKWIVAPSCAHQQKQPVADQERLQEGECDCGGDCLSRTVIVSTQKCGAGDDLNFRNGSNDTATTSDQASAAMGEHHRSTFSGQHTFELRLLSSLFTDPSQFFVLSFADVPAAPDVGAMLSSDGYSLRMSPSAGGKSVKAQVASVDFLAPAIFTPHQELPDAGSARSSNTVMRDPESRRPSLGKSVSHESVGVTPRATGIGIGGASSLAAHAIAARSSLPNTPLQKPMRMTGPSPLPPPLPGNTDSSDTAPTSASLECYAFPESLSRPSTLIPDLVSPNVSPRIPPSPVLSSSIGSSDASPKGGQKPLPEPFSPRRRTISLLREQQSDLSREVRLREYSNATAESSSQEESVQTHPSVQSRTTLSDLQWSMGSPVPSTATSLYRDIFGLGSFSTTHLPVKKGKREAKFKMWFKRRILLGEDGGWPPC</sequence>
<feature type="compositionally biased region" description="Low complexity" evidence="1">
    <location>
        <begin position="194"/>
        <end position="204"/>
    </location>
</feature>
<evidence type="ECO:0000313" key="3">
    <source>
        <dbReference type="Proteomes" id="UP000027361"/>
    </source>
</evidence>
<organism evidence="2 3">
    <name type="scientific">Tilletiaria anomala (strain ATCC 24038 / CBS 436.72 / UBC 951)</name>
    <dbReference type="NCBI Taxonomy" id="1037660"/>
    <lineage>
        <taxon>Eukaryota</taxon>
        <taxon>Fungi</taxon>
        <taxon>Dikarya</taxon>
        <taxon>Basidiomycota</taxon>
        <taxon>Ustilaginomycotina</taxon>
        <taxon>Exobasidiomycetes</taxon>
        <taxon>Georgefischeriales</taxon>
        <taxon>Tilletiariaceae</taxon>
        <taxon>Tilletiaria</taxon>
    </lineage>
</organism>
<dbReference type="RefSeq" id="XP_013243101.1">
    <property type="nucleotide sequence ID" value="XM_013387647.1"/>
</dbReference>
<comment type="caution">
    <text evidence="2">The sequence shown here is derived from an EMBL/GenBank/DDBJ whole genome shotgun (WGS) entry which is preliminary data.</text>
</comment>
<dbReference type="InParanoid" id="A0A066W2D3"/>
<reference evidence="2 3" key="1">
    <citation type="submission" date="2014-05" db="EMBL/GenBank/DDBJ databases">
        <title>Draft genome sequence of a rare smut relative, Tilletiaria anomala UBC 951.</title>
        <authorList>
            <consortium name="DOE Joint Genome Institute"/>
            <person name="Toome M."/>
            <person name="Kuo A."/>
            <person name="Henrissat B."/>
            <person name="Lipzen A."/>
            <person name="Tritt A."/>
            <person name="Yoshinaga Y."/>
            <person name="Zane M."/>
            <person name="Barry K."/>
            <person name="Grigoriev I.V."/>
            <person name="Spatafora J.W."/>
            <person name="Aimea M.C."/>
        </authorList>
    </citation>
    <scope>NUCLEOTIDE SEQUENCE [LARGE SCALE GENOMIC DNA]</scope>
    <source>
        <strain evidence="2 3">UBC 951</strain>
    </source>
</reference>
<gene>
    <name evidence="2" type="ORF">K437DRAFT_124287</name>
</gene>
<dbReference type="OrthoDB" id="3346927at2759"/>
<feature type="region of interest" description="Disordered" evidence="1">
    <location>
        <begin position="925"/>
        <end position="947"/>
    </location>
</feature>
<dbReference type="Proteomes" id="UP000027361">
    <property type="component" value="Unassembled WGS sequence"/>
</dbReference>
<evidence type="ECO:0000313" key="2">
    <source>
        <dbReference type="EMBL" id="KDN45244.1"/>
    </source>
</evidence>
<keyword evidence="3" id="KW-1185">Reference proteome</keyword>
<feature type="region of interest" description="Disordered" evidence="1">
    <location>
        <begin position="743"/>
        <end position="778"/>
    </location>
</feature>
<feature type="compositionally biased region" description="Low complexity" evidence="1">
    <location>
        <begin position="126"/>
        <end position="137"/>
    </location>
</feature>
<feature type="compositionally biased region" description="Low complexity" evidence="1">
    <location>
        <begin position="33"/>
        <end position="48"/>
    </location>
</feature>
<dbReference type="AlphaFoldDB" id="A0A066W2D3"/>
<feature type="compositionally biased region" description="Low complexity" evidence="1">
    <location>
        <begin position="224"/>
        <end position="238"/>
    </location>
</feature>
<accession>A0A066W2D3</accession>
<feature type="compositionally biased region" description="Basic and acidic residues" evidence="1">
    <location>
        <begin position="111"/>
        <end position="121"/>
    </location>
</feature>
<evidence type="ECO:0000256" key="1">
    <source>
        <dbReference type="SAM" id="MobiDB-lite"/>
    </source>
</evidence>
<name>A0A066W2D3_TILAU</name>
<dbReference type="EMBL" id="JMSN01000044">
    <property type="protein sequence ID" value="KDN45244.1"/>
    <property type="molecule type" value="Genomic_DNA"/>
</dbReference>
<feature type="compositionally biased region" description="Polar residues" evidence="1">
    <location>
        <begin position="205"/>
        <end position="219"/>
    </location>
</feature>
<protein>
    <submittedName>
        <fullName evidence="2">Uncharacterized protein</fullName>
    </submittedName>
</protein>
<dbReference type="HOGENOM" id="CLU_297398_0_0_1"/>
<feature type="compositionally biased region" description="Low complexity" evidence="1">
    <location>
        <begin position="332"/>
        <end position="342"/>
    </location>
</feature>
<feature type="region of interest" description="Disordered" evidence="1">
    <location>
        <begin position="297"/>
        <end position="353"/>
    </location>
</feature>
<feature type="compositionally biased region" description="Low complexity" evidence="1">
    <location>
        <begin position="297"/>
        <end position="322"/>
    </location>
</feature>
<feature type="region of interest" description="Disordered" evidence="1">
    <location>
        <begin position="804"/>
        <end position="838"/>
    </location>
</feature>